<dbReference type="AlphaFoldDB" id="A0A7S9Q4H8"/>
<dbReference type="InterPro" id="IPR000182">
    <property type="entry name" value="GNAT_dom"/>
</dbReference>
<dbReference type="Gene3D" id="3.40.630.30">
    <property type="match status" value="1"/>
</dbReference>
<dbReference type="RefSeq" id="WP_144435202.1">
    <property type="nucleotide sequence ID" value="NZ_CP064943.1"/>
</dbReference>
<proteinExistence type="predicted"/>
<dbReference type="PANTHER" id="PTHR43420">
    <property type="entry name" value="ACETYLTRANSFERASE"/>
    <property type="match status" value="1"/>
</dbReference>
<dbReference type="Proteomes" id="UP000594430">
    <property type="component" value="Chromosome"/>
</dbReference>
<keyword evidence="1 4" id="KW-0808">Transferase</keyword>
<name>A0A7S9Q4H8_9PSED</name>
<dbReference type="SUPFAM" id="SSF55729">
    <property type="entry name" value="Acyl-CoA N-acyltransferases (Nat)"/>
    <property type="match status" value="1"/>
</dbReference>
<keyword evidence="2" id="KW-0012">Acyltransferase</keyword>
<evidence type="ECO:0000313" key="5">
    <source>
        <dbReference type="Proteomes" id="UP000594430"/>
    </source>
</evidence>
<evidence type="ECO:0000256" key="1">
    <source>
        <dbReference type="ARBA" id="ARBA00022679"/>
    </source>
</evidence>
<evidence type="ECO:0000313" key="4">
    <source>
        <dbReference type="EMBL" id="QPH50321.1"/>
    </source>
</evidence>
<dbReference type="InterPro" id="IPR050680">
    <property type="entry name" value="YpeA/RimI_acetyltransf"/>
</dbReference>
<feature type="domain" description="N-acetyltransferase" evidence="3">
    <location>
        <begin position="23"/>
        <end position="160"/>
    </location>
</feature>
<gene>
    <name evidence="4" type="ORF">IZU98_06265</name>
</gene>
<dbReference type="PROSITE" id="PS51186">
    <property type="entry name" value="GNAT"/>
    <property type="match status" value="1"/>
</dbReference>
<organism evidence="4 5">
    <name type="scientific">Pseudomonas fulva</name>
    <dbReference type="NCBI Taxonomy" id="47880"/>
    <lineage>
        <taxon>Bacteria</taxon>
        <taxon>Pseudomonadati</taxon>
        <taxon>Pseudomonadota</taxon>
        <taxon>Gammaproteobacteria</taxon>
        <taxon>Pseudomonadales</taxon>
        <taxon>Pseudomonadaceae</taxon>
        <taxon>Pseudomonas</taxon>
    </lineage>
</organism>
<sequence>MTLSNSLEQATRSVAVPDRMNGLTIKKATPFHATRLVNFLKRFDEIAFCDWQNEDLLKGLLSHDNTFCYLAENHSGAIIGAVAGGTMGTRGTINHLAVSPDYRHSRIGTSLTNSILNDFRQHGIRRVFLFIDQDNASAVRFWNRQGFSQTRGEITCEVDL</sequence>
<dbReference type="CDD" id="cd04301">
    <property type="entry name" value="NAT_SF"/>
    <property type="match status" value="1"/>
</dbReference>
<dbReference type="EMBL" id="CP064946">
    <property type="protein sequence ID" value="QPH50321.1"/>
    <property type="molecule type" value="Genomic_DNA"/>
</dbReference>
<protein>
    <submittedName>
        <fullName evidence="4">GNAT family N-acetyltransferase</fullName>
    </submittedName>
</protein>
<evidence type="ECO:0000259" key="3">
    <source>
        <dbReference type="PROSITE" id="PS51186"/>
    </source>
</evidence>
<dbReference type="Pfam" id="PF00583">
    <property type="entry name" value="Acetyltransf_1"/>
    <property type="match status" value="1"/>
</dbReference>
<dbReference type="GO" id="GO:0016747">
    <property type="term" value="F:acyltransferase activity, transferring groups other than amino-acyl groups"/>
    <property type="evidence" value="ECO:0007669"/>
    <property type="project" value="InterPro"/>
</dbReference>
<dbReference type="InterPro" id="IPR016181">
    <property type="entry name" value="Acyl_CoA_acyltransferase"/>
</dbReference>
<accession>A0A7S9Q4H8</accession>
<dbReference type="PANTHER" id="PTHR43420:SF12">
    <property type="entry name" value="N-ACETYLTRANSFERASE DOMAIN-CONTAINING PROTEIN"/>
    <property type="match status" value="1"/>
</dbReference>
<evidence type="ECO:0000256" key="2">
    <source>
        <dbReference type="ARBA" id="ARBA00023315"/>
    </source>
</evidence>
<reference evidence="4 5" key="1">
    <citation type="submission" date="2020-11" db="EMBL/GenBank/DDBJ databases">
        <title>Pseudomonas fulva producing VIM-24.</title>
        <authorList>
            <person name="Liu S."/>
        </authorList>
    </citation>
    <scope>NUCLEOTIDE SEQUENCE [LARGE SCALE GENOMIC DNA]</scope>
    <source>
        <strain evidence="4 5">ZDHY414</strain>
    </source>
</reference>